<dbReference type="PANTHER" id="PTHR12831">
    <property type="entry name" value="TRANSCRIPTION INITIATION FACTOR IIH TFIIH , POLYPEPTIDE 3-RELATED"/>
    <property type="match status" value="1"/>
</dbReference>
<evidence type="ECO:0000256" key="10">
    <source>
        <dbReference type="ARBA" id="ARBA00023242"/>
    </source>
</evidence>
<name>A0A6A1QDP8_BALPH</name>
<dbReference type="AlphaFoldDB" id="A0A6A1QDP8"/>
<accession>A0A6A1QDP8</accession>
<dbReference type="OrthoDB" id="17307at2759"/>
<proteinExistence type="inferred from homology"/>
<evidence type="ECO:0000256" key="5">
    <source>
        <dbReference type="ARBA" id="ARBA00022771"/>
    </source>
</evidence>
<evidence type="ECO:0000256" key="3">
    <source>
        <dbReference type="ARBA" id="ARBA00022723"/>
    </source>
</evidence>
<keyword evidence="8 11" id="KW-0804">Transcription</keyword>
<evidence type="ECO:0000256" key="8">
    <source>
        <dbReference type="ARBA" id="ARBA00023163"/>
    </source>
</evidence>
<keyword evidence="6 11" id="KW-0862">Zinc</keyword>
<keyword evidence="10 11" id="KW-0539">Nucleus</keyword>
<comment type="caution">
    <text evidence="12">The sequence shown here is derived from an EMBL/GenBank/DDBJ whole genome shotgun (WGS) entry which is preliminary data.</text>
</comment>
<dbReference type="PANTHER" id="PTHR12831:SF0">
    <property type="entry name" value="GENERAL TRANSCRIPTION FACTOR IIH SUBUNIT 3"/>
    <property type="match status" value="1"/>
</dbReference>
<sequence>MNRSNKLAVIASHIQETRFLYPGKNGRLGDFFGDSGNPSSEFNPSGSEDGKYELLTAANEIIVEEIKDLMTKSDIEGQHIETLLAGSLAKILCYIQRMNKEVKDNQEMKSDIG</sequence>
<comment type="subcellular location">
    <subcellularLocation>
        <location evidence="1 11">Nucleus</location>
    </subcellularLocation>
</comment>
<comment type="similarity">
    <text evidence="2 11">Belongs to the TFB4 family.</text>
</comment>
<evidence type="ECO:0000256" key="6">
    <source>
        <dbReference type="ARBA" id="ARBA00022833"/>
    </source>
</evidence>
<evidence type="ECO:0000256" key="2">
    <source>
        <dbReference type="ARBA" id="ARBA00005273"/>
    </source>
</evidence>
<dbReference type="InterPro" id="IPR004600">
    <property type="entry name" value="TFIIH_Tfb4/GTF2H3"/>
</dbReference>
<keyword evidence="3 11" id="KW-0479">Metal-binding</keyword>
<dbReference type="Gene3D" id="3.40.50.410">
    <property type="entry name" value="von Willebrand factor, type A domain"/>
    <property type="match status" value="1"/>
</dbReference>
<protein>
    <recommendedName>
        <fullName evidence="11">General transcription factor IIH subunit 3</fullName>
    </recommendedName>
    <alternativeName>
        <fullName evidence="11">General transcription factor IIH polypeptide 3</fullName>
    </alternativeName>
</protein>
<dbReference type="GO" id="GO:0005675">
    <property type="term" value="C:transcription factor TFIIH holo complex"/>
    <property type="evidence" value="ECO:0007669"/>
    <property type="project" value="UniProtKB-UniRule"/>
</dbReference>
<evidence type="ECO:0000256" key="9">
    <source>
        <dbReference type="ARBA" id="ARBA00023204"/>
    </source>
</evidence>
<evidence type="ECO:0000313" key="12">
    <source>
        <dbReference type="EMBL" id="KAB0406030.1"/>
    </source>
</evidence>
<evidence type="ECO:0000256" key="7">
    <source>
        <dbReference type="ARBA" id="ARBA00023015"/>
    </source>
</evidence>
<dbReference type="GO" id="GO:0008270">
    <property type="term" value="F:zinc ion binding"/>
    <property type="evidence" value="ECO:0007669"/>
    <property type="project" value="UniProtKB-KW"/>
</dbReference>
<dbReference type="GO" id="GO:0000439">
    <property type="term" value="C:transcription factor TFIIH core complex"/>
    <property type="evidence" value="ECO:0007669"/>
    <property type="project" value="UniProtKB-UniRule"/>
</dbReference>
<keyword evidence="4 11" id="KW-0227">DNA damage</keyword>
<evidence type="ECO:0000256" key="1">
    <source>
        <dbReference type="ARBA" id="ARBA00004123"/>
    </source>
</evidence>
<gene>
    <name evidence="12" type="ORF">E2I00_002716</name>
</gene>
<evidence type="ECO:0000256" key="4">
    <source>
        <dbReference type="ARBA" id="ARBA00022763"/>
    </source>
</evidence>
<keyword evidence="5 11" id="KW-0863">Zinc-finger</keyword>
<dbReference type="GO" id="GO:0006355">
    <property type="term" value="P:regulation of DNA-templated transcription"/>
    <property type="evidence" value="ECO:0007669"/>
    <property type="project" value="InterPro"/>
</dbReference>
<comment type="function">
    <text evidence="11">Component of the general transcription and DNA repair factor IIH (TFIIH) core complex, which is involved in general and transcription-coupled nucleotide excision repair (NER) of damaged DNA and, when complexed to CAK, in RNA transcription by RNA polymerase II. In NER, TFIIH acts by opening DNA around the lesion to allow the excision of the damaged oligonucleotide and its replacement by a new DNA fragment. In transcription, TFIIH has an essential role in transcription initiation. When the pre-initiation complex (PIC) has been established, TFIIH is required for promoter opening and promoter escape. Phosphorylation of the C-terminal tail (CTD) of the largest subunit of RNA polymerase II by the kinase module CAK controls the initiation of transcription.</text>
</comment>
<evidence type="ECO:0000256" key="11">
    <source>
        <dbReference type="RuleBase" id="RU368090"/>
    </source>
</evidence>
<keyword evidence="7 11" id="KW-0805">Transcription regulation</keyword>
<dbReference type="Proteomes" id="UP000437017">
    <property type="component" value="Unassembled WGS sequence"/>
</dbReference>
<evidence type="ECO:0000313" key="13">
    <source>
        <dbReference type="Proteomes" id="UP000437017"/>
    </source>
</evidence>
<reference evidence="12 13" key="1">
    <citation type="journal article" date="2019" name="PLoS ONE">
        <title>Genomic analyses reveal an absence of contemporary introgressive admixture between fin whales and blue whales, despite known hybrids.</title>
        <authorList>
            <person name="Westbury M.V."/>
            <person name="Petersen B."/>
            <person name="Lorenzen E.D."/>
        </authorList>
    </citation>
    <scope>NUCLEOTIDE SEQUENCE [LARGE SCALE GENOMIC DNA]</scope>
    <source>
        <strain evidence="12">FinWhale-01</strain>
    </source>
</reference>
<dbReference type="GO" id="GO:0006289">
    <property type="term" value="P:nucleotide-excision repair"/>
    <property type="evidence" value="ECO:0007669"/>
    <property type="project" value="UniProtKB-UniRule"/>
</dbReference>
<keyword evidence="13" id="KW-1185">Reference proteome</keyword>
<dbReference type="Pfam" id="PF03850">
    <property type="entry name" value="Tfb4"/>
    <property type="match status" value="1"/>
</dbReference>
<dbReference type="EMBL" id="SGJD01000245">
    <property type="protein sequence ID" value="KAB0406030.1"/>
    <property type="molecule type" value="Genomic_DNA"/>
</dbReference>
<keyword evidence="9 11" id="KW-0234">DNA repair</keyword>
<organism evidence="12 13">
    <name type="scientific">Balaenoptera physalus</name>
    <name type="common">Fin whale</name>
    <name type="synonym">Balaena physalus</name>
    <dbReference type="NCBI Taxonomy" id="9770"/>
    <lineage>
        <taxon>Eukaryota</taxon>
        <taxon>Metazoa</taxon>
        <taxon>Chordata</taxon>
        <taxon>Craniata</taxon>
        <taxon>Vertebrata</taxon>
        <taxon>Euteleostomi</taxon>
        <taxon>Mammalia</taxon>
        <taxon>Eutheria</taxon>
        <taxon>Laurasiatheria</taxon>
        <taxon>Artiodactyla</taxon>
        <taxon>Whippomorpha</taxon>
        <taxon>Cetacea</taxon>
        <taxon>Mysticeti</taxon>
        <taxon>Balaenopteridae</taxon>
        <taxon>Balaenoptera</taxon>
    </lineage>
</organism>
<dbReference type="InterPro" id="IPR036465">
    <property type="entry name" value="vWFA_dom_sf"/>
</dbReference>
<comment type="subunit">
    <text evidence="11">Part of a TFIID-containing RNA polymerase II pre-initiation complex that is composed of TBP and at least GTF2A1, GTF2A2, GTF2E1, GTF2E2, GTF2F1, GTF2H2, GTF2H3, GTF2H4, GTF2H5, GTF2B, TCEA1, ERCC2, ERCC3, TAF1, TAF2, TAF3, TAF4, TAF5, TAF6, TAF7, TAF8, TAF9, TAF10, TAF11, TAF12 and TAF13. Component of the 7-subunit TFIIH core complex composed of XPB/ERCC3, XPD/ERCC2, GTF2H1, GTF2H2, GTF2H3, GTF2H4 and GTF2H5, which is active in NER. The core complex associates with the 3-subunit CDK-activating kinase (CAK) module composed of CCNH/cyclin H, CDK7 and MNAT1 to form the 10-subunit holoenzyme (holo-TFIIH) active in transcription. Interacts with RARA; the interaction requires prior phosphorylation of RARA on 'Ser-369' which then enhances interaction of RARA with CDK7.</text>
</comment>